<dbReference type="Pfam" id="PF00563">
    <property type="entry name" value="EAL"/>
    <property type="match status" value="1"/>
</dbReference>
<feature type="transmembrane region" description="Helical" evidence="1">
    <location>
        <begin position="272"/>
        <end position="292"/>
    </location>
</feature>
<keyword evidence="7" id="KW-1185">Reference proteome</keyword>
<evidence type="ECO:0000313" key="7">
    <source>
        <dbReference type="Proteomes" id="UP000069632"/>
    </source>
</evidence>
<dbReference type="SMART" id="SM00086">
    <property type="entry name" value="PAC"/>
    <property type="match status" value="2"/>
</dbReference>
<dbReference type="InterPro" id="IPR013655">
    <property type="entry name" value="PAS_fold_3"/>
</dbReference>
<evidence type="ECO:0000259" key="4">
    <source>
        <dbReference type="PROSITE" id="PS50883"/>
    </source>
</evidence>
<dbReference type="SMART" id="SM00052">
    <property type="entry name" value="EAL"/>
    <property type="match status" value="1"/>
</dbReference>
<dbReference type="GO" id="GO:0071111">
    <property type="term" value="F:cyclic-guanylate-specific phosphodiesterase activity"/>
    <property type="evidence" value="ECO:0007669"/>
    <property type="project" value="UniProtKB-EC"/>
</dbReference>
<keyword evidence="6" id="KW-0378">Hydrolase</keyword>
<name>A0A128EGN0_9BACT</name>
<dbReference type="InterPro" id="IPR001610">
    <property type="entry name" value="PAC"/>
</dbReference>
<sequence>MLDSANSIFGCFMSKSNNANNIKNFYILVVLFMLFVIMFATFCIYKESISTQKELQSNAKTINTFISKHQKNINNSILSLNSDIINNINYKEILNLIEQNNPDFDALFFIDSNETFSLLLDKLAYAKQINLASKIGAKSLDLRYLSVVIDNKQSNFVVKNLGEEKQIIAFYNLFFLKELASSIKRENLSSFLIVDEDFKNVIFASDDKLYQNKLNLDLIYEKKIIDFNDQKLHFSKNSINGEWELFVINRLIGYKYFVLSYINLSDVIFKNIAFLSSLALLFLSIVLFFMFVRYKFIKPLNELKSVLKNVCANFDEASKTFIKSKKFGEISTNIAEILKEIERSKSSAKSEKNKFEYIFKSDLVAILLVDSISSKIIQANQYAKELYGYGEDILKMYMFDLSDERPYNNKENALNYEYEKSGFVLQKHKSSKQKELFLRVYKTYAFINGRNLTIYIMSDVTCYEQFCIESKSQIQMLEGSPLLSIEYDFSIQKVVFITDNVEEILGYEKEDFLENRVKLSNIIYQNGIKIFPKLEKLFSDGLNLQKPKVLSCKLQHKDRFYRGFKVFLKASNTQKSHATLYFENIDEYTQKEASYIKELKRYENIIDAASFATWEWDLEKDMMFFSKKFLSLLKSQEKECETVLDYEKFRKLIHPKDLELFDKKIKDHINGFVPKFGVEVRILSKDNKFIYMSMQGAVLEKDLKGNVKFLCGTIEDISQRKQSEYTLRLIASVFSNSHEGIFITDSKGEVIHINKAFERITGYEEKEIIGKKSHLLNENENSIKIHKEINQAVKENGYWHGEIWDRRKNGEVYPEILTINAIKNERDELHYMGIFLEITSLKEKESRLEKIAHYDHLTKLPNRLLFENLASKFIKELEDKDGLIAILFIDFDGFKDINDKFGHEIGDIYLQKISQSLKEALRSGDIIARLGGDEFGVVVTNLSTKEELGGVLTRLITAAKDKFSIADNENIGASASIGVSFYPQDEKVTFSQLLKQADKAMYRAKTTARASFHIYTKDDYDIDTSAKSEKGKLEFAIKNGDFFVLFQPVLNASENKIDAFEILLRFKDRNLAIVEKRDFLDEFKTEMALKTLGIFTIKEAIKFWFWYKNSYKKEIFIEVGVRVRELCDNDFYKKFSALLDENLDFNPSFLRILIDDLDEKNYLKFTQTAHNYAKFNIEFILNNADLKSLKYIKNLPIKTVKTDINLCFGMTNSYENLRASKAIAMFVSKYNLKNVAKGLQSVAIKNFFGKLGYEYLQGDYISGELRQDEIASFIKRLEDEKNFINIAEEDFIAYKAALKHKEEASKFLSFIKSQNLERFDIKNYEKEYKTIFARLDGVVKSEILELHTELHKQILDILTCKFSDESYKNLLKSIAKLNSSIVSYLKA</sequence>
<dbReference type="Proteomes" id="UP000069632">
    <property type="component" value="Unassembled WGS sequence"/>
</dbReference>
<feature type="domain" description="GGDEF" evidence="5">
    <location>
        <begin position="882"/>
        <end position="1017"/>
    </location>
</feature>
<evidence type="ECO:0000259" key="3">
    <source>
        <dbReference type="PROSITE" id="PS50113"/>
    </source>
</evidence>
<dbReference type="InterPro" id="IPR035965">
    <property type="entry name" value="PAS-like_dom_sf"/>
</dbReference>
<accession>A0A128EGN0</accession>
<feature type="domain" description="PAC" evidence="3">
    <location>
        <begin position="799"/>
        <end position="850"/>
    </location>
</feature>
<dbReference type="InterPro" id="IPR000160">
    <property type="entry name" value="GGDEF_dom"/>
</dbReference>
<dbReference type="InterPro" id="IPR029787">
    <property type="entry name" value="Nucleotide_cyclase"/>
</dbReference>
<evidence type="ECO:0000313" key="6">
    <source>
        <dbReference type="EMBL" id="CZE47731.1"/>
    </source>
</evidence>
<dbReference type="SMART" id="SM00267">
    <property type="entry name" value="GGDEF"/>
    <property type="match status" value="1"/>
</dbReference>
<feature type="domain" description="EAL" evidence="4">
    <location>
        <begin position="1026"/>
        <end position="1278"/>
    </location>
</feature>
<dbReference type="PANTHER" id="PTHR44757">
    <property type="entry name" value="DIGUANYLATE CYCLASE DGCP"/>
    <property type="match status" value="1"/>
</dbReference>
<keyword evidence="1" id="KW-1133">Transmembrane helix</keyword>
<dbReference type="NCBIfam" id="TIGR00254">
    <property type="entry name" value="GGDEF"/>
    <property type="match status" value="1"/>
</dbReference>
<dbReference type="Gene3D" id="3.20.20.450">
    <property type="entry name" value="EAL domain"/>
    <property type="match status" value="1"/>
</dbReference>
<dbReference type="InterPro" id="IPR001633">
    <property type="entry name" value="EAL_dom"/>
</dbReference>
<dbReference type="PROSITE" id="PS50883">
    <property type="entry name" value="EAL"/>
    <property type="match status" value="1"/>
</dbReference>
<dbReference type="SUPFAM" id="SSF141868">
    <property type="entry name" value="EAL domain-like"/>
    <property type="match status" value="1"/>
</dbReference>
<dbReference type="SUPFAM" id="SSF55785">
    <property type="entry name" value="PYP-like sensor domain (PAS domain)"/>
    <property type="match status" value="2"/>
</dbReference>
<dbReference type="EMBL" id="FIZP01000004">
    <property type="protein sequence ID" value="CZE47731.1"/>
    <property type="molecule type" value="Genomic_DNA"/>
</dbReference>
<dbReference type="InterPro" id="IPR000700">
    <property type="entry name" value="PAS-assoc_C"/>
</dbReference>
<keyword evidence="1" id="KW-0472">Membrane</keyword>
<feature type="domain" description="PAC" evidence="3">
    <location>
        <begin position="676"/>
        <end position="729"/>
    </location>
</feature>
<dbReference type="SUPFAM" id="SSF55073">
    <property type="entry name" value="Nucleotide cyclase"/>
    <property type="match status" value="1"/>
</dbReference>
<dbReference type="CDD" id="cd01949">
    <property type="entry name" value="GGDEF"/>
    <property type="match status" value="1"/>
</dbReference>
<dbReference type="Gene3D" id="3.30.70.270">
    <property type="match status" value="1"/>
</dbReference>
<dbReference type="InterPro" id="IPR000014">
    <property type="entry name" value="PAS"/>
</dbReference>
<evidence type="ECO:0000256" key="1">
    <source>
        <dbReference type="SAM" id="Phobius"/>
    </source>
</evidence>
<dbReference type="PROSITE" id="PS50887">
    <property type="entry name" value="GGDEF"/>
    <property type="match status" value="1"/>
</dbReference>
<dbReference type="OrthoDB" id="9812260at2"/>
<reference evidence="6 7" key="1">
    <citation type="submission" date="2016-02" db="EMBL/GenBank/DDBJ databases">
        <authorList>
            <consortium name="Pathogen Informatics"/>
        </authorList>
    </citation>
    <scope>NUCLEOTIDE SEQUENCE [LARGE SCALE GENOMIC DNA]</scope>
    <source>
        <strain evidence="6 7">RC20</strain>
    </source>
</reference>
<dbReference type="EC" id="3.1.4.52" evidence="6"/>
<organism evidence="6 7">
    <name type="scientific">Campylobacter geochelonis</name>
    <dbReference type="NCBI Taxonomy" id="1780362"/>
    <lineage>
        <taxon>Bacteria</taxon>
        <taxon>Pseudomonadati</taxon>
        <taxon>Campylobacterota</taxon>
        <taxon>Epsilonproteobacteria</taxon>
        <taxon>Campylobacterales</taxon>
        <taxon>Campylobacteraceae</taxon>
        <taxon>Campylobacter</taxon>
    </lineage>
</organism>
<dbReference type="Pfam" id="PF13426">
    <property type="entry name" value="PAS_9"/>
    <property type="match status" value="2"/>
</dbReference>
<dbReference type="PROSITE" id="PS50112">
    <property type="entry name" value="PAS"/>
    <property type="match status" value="1"/>
</dbReference>
<dbReference type="NCBIfam" id="TIGR00229">
    <property type="entry name" value="sensory_box"/>
    <property type="match status" value="2"/>
</dbReference>
<keyword evidence="1" id="KW-0812">Transmembrane</keyword>
<feature type="transmembrane region" description="Helical" evidence="1">
    <location>
        <begin position="25"/>
        <end position="45"/>
    </location>
</feature>
<dbReference type="Gene3D" id="3.30.450.20">
    <property type="entry name" value="PAS domain"/>
    <property type="match status" value="2"/>
</dbReference>
<dbReference type="PANTHER" id="PTHR44757:SF2">
    <property type="entry name" value="BIOFILM ARCHITECTURE MAINTENANCE PROTEIN MBAA"/>
    <property type="match status" value="1"/>
</dbReference>
<dbReference type="CDD" id="cd00130">
    <property type="entry name" value="PAS"/>
    <property type="match status" value="1"/>
</dbReference>
<dbReference type="Pfam" id="PF08447">
    <property type="entry name" value="PAS_3"/>
    <property type="match status" value="1"/>
</dbReference>
<dbReference type="Pfam" id="PF00990">
    <property type="entry name" value="GGDEF"/>
    <property type="match status" value="1"/>
</dbReference>
<dbReference type="InterPro" id="IPR052155">
    <property type="entry name" value="Biofilm_reg_signaling"/>
</dbReference>
<dbReference type="InterPro" id="IPR043128">
    <property type="entry name" value="Rev_trsase/Diguanyl_cyclase"/>
</dbReference>
<gene>
    <name evidence="6" type="primary">gmr</name>
    <name evidence="6" type="ORF">ERS672216_01036</name>
</gene>
<proteinExistence type="predicted"/>
<evidence type="ECO:0000259" key="5">
    <source>
        <dbReference type="PROSITE" id="PS50887"/>
    </source>
</evidence>
<protein>
    <submittedName>
        <fullName evidence="6">Diguanylate cyclase/phosphodiesterase with PAS/PAC and GAF sensor</fullName>
        <ecNumber evidence="6">3.1.4.52</ecNumber>
    </submittedName>
</protein>
<dbReference type="PROSITE" id="PS50113">
    <property type="entry name" value="PAC"/>
    <property type="match status" value="2"/>
</dbReference>
<dbReference type="SMART" id="SM00091">
    <property type="entry name" value="PAS"/>
    <property type="match status" value="4"/>
</dbReference>
<dbReference type="InterPro" id="IPR035919">
    <property type="entry name" value="EAL_sf"/>
</dbReference>
<evidence type="ECO:0000259" key="2">
    <source>
        <dbReference type="PROSITE" id="PS50112"/>
    </source>
</evidence>
<feature type="domain" description="PAS" evidence="2">
    <location>
        <begin position="726"/>
        <end position="796"/>
    </location>
</feature>